<accession>A0A0C9VKF8</accession>
<protein>
    <submittedName>
        <fullName evidence="2">Uncharacterized protein</fullName>
    </submittedName>
</protein>
<feature type="region of interest" description="Disordered" evidence="1">
    <location>
        <begin position="225"/>
        <end position="283"/>
    </location>
</feature>
<dbReference type="AlphaFoldDB" id="A0A0C9VKF8"/>
<evidence type="ECO:0000313" key="3">
    <source>
        <dbReference type="Proteomes" id="UP000054279"/>
    </source>
</evidence>
<dbReference type="Proteomes" id="UP000054279">
    <property type="component" value="Unassembled WGS sequence"/>
</dbReference>
<dbReference type="HOGENOM" id="CLU_984099_0_0_1"/>
<evidence type="ECO:0000313" key="2">
    <source>
        <dbReference type="EMBL" id="KIJ37911.1"/>
    </source>
</evidence>
<dbReference type="EMBL" id="KN837165">
    <property type="protein sequence ID" value="KIJ37911.1"/>
    <property type="molecule type" value="Genomic_DNA"/>
</dbReference>
<keyword evidence="3" id="KW-1185">Reference proteome</keyword>
<feature type="compositionally biased region" description="Polar residues" evidence="1">
    <location>
        <begin position="254"/>
        <end position="272"/>
    </location>
</feature>
<reference evidence="2 3" key="1">
    <citation type="submission" date="2014-06" db="EMBL/GenBank/DDBJ databases">
        <title>Evolutionary Origins and Diversification of the Mycorrhizal Mutualists.</title>
        <authorList>
            <consortium name="DOE Joint Genome Institute"/>
            <consortium name="Mycorrhizal Genomics Consortium"/>
            <person name="Kohler A."/>
            <person name="Kuo A."/>
            <person name="Nagy L.G."/>
            <person name="Floudas D."/>
            <person name="Copeland A."/>
            <person name="Barry K.W."/>
            <person name="Cichocki N."/>
            <person name="Veneault-Fourrey C."/>
            <person name="LaButti K."/>
            <person name="Lindquist E.A."/>
            <person name="Lipzen A."/>
            <person name="Lundell T."/>
            <person name="Morin E."/>
            <person name="Murat C."/>
            <person name="Riley R."/>
            <person name="Ohm R."/>
            <person name="Sun H."/>
            <person name="Tunlid A."/>
            <person name="Henrissat B."/>
            <person name="Grigoriev I.V."/>
            <person name="Hibbett D.S."/>
            <person name="Martin F."/>
        </authorList>
    </citation>
    <scope>NUCLEOTIDE SEQUENCE [LARGE SCALE GENOMIC DNA]</scope>
    <source>
        <strain evidence="2 3">SS14</strain>
    </source>
</reference>
<evidence type="ECO:0000256" key="1">
    <source>
        <dbReference type="SAM" id="MobiDB-lite"/>
    </source>
</evidence>
<name>A0A0C9VKF8_SPHS4</name>
<organism evidence="2 3">
    <name type="scientific">Sphaerobolus stellatus (strain SS14)</name>
    <dbReference type="NCBI Taxonomy" id="990650"/>
    <lineage>
        <taxon>Eukaryota</taxon>
        <taxon>Fungi</taxon>
        <taxon>Dikarya</taxon>
        <taxon>Basidiomycota</taxon>
        <taxon>Agaricomycotina</taxon>
        <taxon>Agaricomycetes</taxon>
        <taxon>Phallomycetidae</taxon>
        <taxon>Geastrales</taxon>
        <taxon>Sphaerobolaceae</taxon>
        <taxon>Sphaerobolus</taxon>
    </lineage>
</organism>
<gene>
    <name evidence="2" type="ORF">M422DRAFT_50232</name>
</gene>
<sequence length="283" mass="31750">MAQLWATVGDSWVNQTKWYSETHTAGLGEDGEVYSYIPPSAARPLIYQILQRHLPTVGALGWRLEPLQMVYCHVMSTPIKPTVSPLVTSDKLKDMEPWKPKSSLLGAIKVNDKGEIVTEEATLRQLPVVARMVNPRSQIGMECGRRACPTTLTLMYSLPLHSLLTTRSDTGERGELPIDKHFQWRTQHDDTLIENLVPPQERISLLKPANPTVIEGRETIDINEGLKKKQKRLPAGDTKASTPERKNKKVRLTLKQTTKPITSRLDSTQDAATETVKEDVKAK</sequence>
<proteinExistence type="predicted"/>